<dbReference type="SMART" id="SM00408">
    <property type="entry name" value="IGc2"/>
    <property type="match status" value="4"/>
</dbReference>
<evidence type="ECO:0000256" key="3">
    <source>
        <dbReference type="ARBA" id="ARBA00023157"/>
    </source>
</evidence>
<proteinExistence type="predicted"/>
<dbReference type="OrthoDB" id="10012075at2759"/>
<dbReference type="Gene3D" id="2.60.40.10">
    <property type="entry name" value="Immunoglobulins"/>
    <property type="match status" value="4"/>
</dbReference>
<dbReference type="GeneID" id="108699157"/>
<dbReference type="InterPro" id="IPR007110">
    <property type="entry name" value="Ig-like_dom"/>
</dbReference>
<organism evidence="6 7">
    <name type="scientific">Xenopus laevis</name>
    <name type="common">African clawed frog</name>
    <dbReference type="NCBI Taxonomy" id="8355"/>
    <lineage>
        <taxon>Eukaryota</taxon>
        <taxon>Metazoa</taxon>
        <taxon>Chordata</taxon>
        <taxon>Craniata</taxon>
        <taxon>Vertebrata</taxon>
        <taxon>Euteleostomi</taxon>
        <taxon>Amphibia</taxon>
        <taxon>Batrachia</taxon>
        <taxon>Anura</taxon>
        <taxon>Pipoidea</taxon>
        <taxon>Pipidae</taxon>
        <taxon>Xenopodinae</taxon>
        <taxon>Xenopus</taxon>
        <taxon>Xenopus</taxon>
    </lineage>
</organism>
<dbReference type="InterPro" id="IPR003599">
    <property type="entry name" value="Ig_sub"/>
</dbReference>
<dbReference type="SUPFAM" id="SSF48726">
    <property type="entry name" value="Immunoglobulin"/>
    <property type="match status" value="4"/>
</dbReference>
<dbReference type="PANTHER" id="PTHR11481:SF116">
    <property type="entry name" value="FC RECEPTOR-LIKE B"/>
    <property type="match status" value="1"/>
</dbReference>
<dbReference type="KEGG" id="xla:108699157"/>
<dbReference type="SMART" id="SM00409">
    <property type="entry name" value="IG"/>
    <property type="match status" value="4"/>
</dbReference>
<dbReference type="Pfam" id="PF13895">
    <property type="entry name" value="Ig_2"/>
    <property type="match status" value="3"/>
</dbReference>
<keyword evidence="4" id="KW-0393">Immunoglobulin domain</keyword>
<dbReference type="GO" id="GO:0009897">
    <property type="term" value="C:external side of plasma membrane"/>
    <property type="evidence" value="ECO:0000318"/>
    <property type="project" value="GO_Central"/>
</dbReference>
<dbReference type="InterPro" id="IPR013783">
    <property type="entry name" value="Ig-like_fold"/>
</dbReference>
<keyword evidence="1" id="KW-0732">Signal</keyword>
<keyword evidence="6" id="KW-1185">Reference proteome</keyword>
<accession>A0A8J1LJF9</accession>
<name>A0A8J1LJF9_XENLA</name>
<reference evidence="7" key="1">
    <citation type="submission" date="2025-08" db="UniProtKB">
        <authorList>
            <consortium name="RefSeq"/>
        </authorList>
    </citation>
    <scope>IDENTIFICATION</scope>
    <source>
        <strain evidence="7">J_2021</strain>
        <tissue evidence="7">Erythrocytes</tissue>
    </source>
</reference>
<evidence type="ECO:0000313" key="6">
    <source>
        <dbReference type="Proteomes" id="UP000186698"/>
    </source>
</evidence>
<protein>
    <submittedName>
        <fullName evidence="7">Fc receptor-like protein 5</fullName>
    </submittedName>
</protein>
<dbReference type="InterPro" id="IPR050488">
    <property type="entry name" value="Ig_Fc_receptor"/>
</dbReference>
<dbReference type="InterPro" id="IPR036179">
    <property type="entry name" value="Ig-like_dom_sf"/>
</dbReference>
<evidence type="ECO:0000256" key="2">
    <source>
        <dbReference type="ARBA" id="ARBA00022737"/>
    </source>
</evidence>
<gene>
    <name evidence="7" type="primary">LOC108699157</name>
</gene>
<keyword evidence="2" id="KW-0677">Repeat</keyword>
<feature type="domain" description="Ig-like" evidence="5">
    <location>
        <begin position="243"/>
        <end position="320"/>
    </location>
</feature>
<keyword evidence="3" id="KW-1015">Disulfide bond</keyword>
<dbReference type="PANTHER" id="PTHR11481">
    <property type="entry name" value="IMMUNOGLOBULIN FC RECEPTOR"/>
    <property type="match status" value="1"/>
</dbReference>
<dbReference type="FunFam" id="2.60.40.10:FF:000651">
    <property type="entry name" value="Fc receptor like 1"/>
    <property type="match status" value="2"/>
</dbReference>
<dbReference type="CTD" id="108699157"/>
<dbReference type="AlphaFoldDB" id="A0A8J1LJF9"/>
<sequence length="522" mass="58595">MGGSQNPAFRLGHIQEELAGNVELRRVPLFRLDRSTSQLTCAYGSKGVEARCFAVIRHTAAGMEITGATVRPTVSLNPNWATIFTRESVTMSCDLASGTQGKESYHWYRDNQSLPTHQQNFTIQSADMMDRGKYQCRTSTSERSAAVGLDVTNDYATLQAPPSVHEGDSLSLRCHSWPGYYEEYTVFYKGEEIIQSSASDLLHLGEVAKNASGLYKCTKKSHFFYKPAQYTSAVLVLELFSTPQLKLTPNPVTEGDHMTITCDTKLSPHRETTELQFAFYRNGHNVQGFSLSNQYGVPSAQLEDSGNYTCEVQTRTGSVRKRSSEGHIYIQELFSYPKIKAISDQVKGGDHMTITCDTKLSPHRATTELQFVFYRNGHNVQGFSLSNQYGVSSAQLEDSGNYTCEVQTPTGSVRKRSNTVHIQIQELTSYTQIKVIQDPVTEGDHMTVTCDPKRSNLTHIQIQGKKLFSIYEGAVWEMNNHSLSDIFLYLKPFYERRMPWSKLGPSNVSCYTQKAQLEGQEI</sequence>
<dbReference type="InterPro" id="IPR003598">
    <property type="entry name" value="Ig_sub2"/>
</dbReference>
<feature type="domain" description="Ig-like" evidence="5">
    <location>
        <begin position="72"/>
        <end position="152"/>
    </location>
</feature>
<evidence type="ECO:0000256" key="4">
    <source>
        <dbReference type="ARBA" id="ARBA00023319"/>
    </source>
</evidence>
<evidence type="ECO:0000259" key="5">
    <source>
        <dbReference type="PROSITE" id="PS50835"/>
    </source>
</evidence>
<feature type="domain" description="Ig-like" evidence="5">
    <location>
        <begin position="337"/>
        <end position="421"/>
    </location>
</feature>
<dbReference type="GO" id="GO:0007166">
    <property type="term" value="P:cell surface receptor signaling pathway"/>
    <property type="evidence" value="ECO:0000318"/>
    <property type="project" value="GO_Central"/>
</dbReference>
<evidence type="ECO:0000313" key="7">
    <source>
        <dbReference type="RefSeq" id="XP_041429662.1"/>
    </source>
</evidence>
<dbReference type="GO" id="GO:0004888">
    <property type="term" value="F:transmembrane signaling receptor activity"/>
    <property type="evidence" value="ECO:0000318"/>
    <property type="project" value="GO_Central"/>
</dbReference>
<evidence type="ECO:0000256" key="1">
    <source>
        <dbReference type="ARBA" id="ARBA00022729"/>
    </source>
</evidence>
<dbReference type="PROSITE" id="PS50835">
    <property type="entry name" value="IG_LIKE"/>
    <property type="match status" value="3"/>
</dbReference>
<dbReference type="Proteomes" id="UP000186698">
    <property type="component" value="Chromosome 8L"/>
</dbReference>
<dbReference type="RefSeq" id="XP_041429662.1">
    <property type="nucleotide sequence ID" value="XM_041573728.1"/>
</dbReference>
<dbReference type="GO" id="GO:0006955">
    <property type="term" value="P:immune response"/>
    <property type="evidence" value="ECO:0000318"/>
    <property type="project" value="GO_Central"/>
</dbReference>